<evidence type="ECO:0000256" key="1">
    <source>
        <dbReference type="SAM" id="MobiDB-lite"/>
    </source>
</evidence>
<keyword evidence="3" id="KW-1185">Reference proteome</keyword>
<organism evidence="2 3">
    <name type="scientific">Tropicimonas isoalkanivorans</name>
    <dbReference type="NCBI Taxonomy" id="441112"/>
    <lineage>
        <taxon>Bacteria</taxon>
        <taxon>Pseudomonadati</taxon>
        <taxon>Pseudomonadota</taxon>
        <taxon>Alphaproteobacteria</taxon>
        <taxon>Rhodobacterales</taxon>
        <taxon>Roseobacteraceae</taxon>
        <taxon>Tropicimonas</taxon>
    </lineage>
</organism>
<dbReference type="EMBL" id="FOLG01000005">
    <property type="protein sequence ID" value="SFC45624.1"/>
    <property type="molecule type" value="Genomic_DNA"/>
</dbReference>
<dbReference type="AlphaFoldDB" id="A0A1I1JAP2"/>
<reference evidence="2 3" key="1">
    <citation type="submission" date="2016-10" db="EMBL/GenBank/DDBJ databases">
        <authorList>
            <person name="de Groot N.N."/>
        </authorList>
    </citation>
    <scope>NUCLEOTIDE SEQUENCE [LARGE SCALE GENOMIC DNA]</scope>
    <source>
        <strain evidence="2 3">DSM 19548</strain>
    </source>
</reference>
<dbReference type="RefSeq" id="WP_093360616.1">
    <property type="nucleotide sequence ID" value="NZ_FOLG01000005.1"/>
</dbReference>
<dbReference type="GO" id="GO:0006355">
    <property type="term" value="P:regulation of DNA-templated transcription"/>
    <property type="evidence" value="ECO:0007669"/>
    <property type="project" value="InterPro"/>
</dbReference>
<sequence length="78" mass="9077">MVAIKDRKIAFPRRPNELPRPDLPPQAEANKRQKVLAVRVDPTIKEQFDKFAETTDKSKREIMEDMVKRYIRSQAPAA</sequence>
<name>A0A1I1JAP2_9RHOB</name>
<feature type="compositionally biased region" description="Basic and acidic residues" evidence="1">
    <location>
        <begin position="1"/>
        <end position="20"/>
    </location>
</feature>
<evidence type="ECO:0000313" key="2">
    <source>
        <dbReference type="EMBL" id="SFC45624.1"/>
    </source>
</evidence>
<accession>A0A1I1JAP2</accession>
<gene>
    <name evidence="2" type="ORF">SAMN04488094_10543</name>
</gene>
<protein>
    <submittedName>
        <fullName evidence="2">Uncharacterized protein</fullName>
    </submittedName>
</protein>
<feature type="region of interest" description="Disordered" evidence="1">
    <location>
        <begin position="1"/>
        <end position="28"/>
    </location>
</feature>
<dbReference type="Proteomes" id="UP000198728">
    <property type="component" value="Unassembled WGS sequence"/>
</dbReference>
<proteinExistence type="predicted"/>
<evidence type="ECO:0000313" key="3">
    <source>
        <dbReference type="Proteomes" id="UP000198728"/>
    </source>
</evidence>